<reference evidence="1 2" key="2">
    <citation type="journal article" date="2009" name="PLoS ONE">
        <title>An integrated genetic and cytogenetic map of the cucumber genome.</title>
        <authorList>
            <person name="Ren Y."/>
            <person name="Zhang Z."/>
            <person name="Liu J."/>
            <person name="Staub J.E."/>
            <person name="Han Y."/>
            <person name="Cheng Z."/>
            <person name="Li X."/>
            <person name="Lu J."/>
            <person name="Miao H."/>
            <person name="Kang H."/>
            <person name="Xie B."/>
            <person name="Gu X."/>
            <person name="Wang X."/>
            <person name="Du Y."/>
            <person name="Jin W."/>
            <person name="Huang S."/>
        </authorList>
    </citation>
    <scope>NUCLEOTIDE SEQUENCE [LARGE SCALE GENOMIC DNA]</scope>
    <source>
        <strain evidence="2">cv. 9930</strain>
    </source>
</reference>
<name>A0A0A0L9V2_CUCSA</name>
<proteinExistence type="predicted"/>
<reference evidence="1 2" key="1">
    <citation type="journal article" date="2009" name="Nat. Genet.">
        <title>The genome of the cucumber, Cucumis sativus L.</title>
        <authorList>
            <person name="Huang S."/>
            <person name="Li R."/>
            <person name="Zhang Z."/>
            <person name="Li L."/>
            <person name="Gu X."/>
            <person name="Fan W."/>
            <person name="Lucas W.J."/>
            <person name="Wang X."/>
            <person name="Xie B."/>
            <person name="Ni P."/>
            <person name="Ren Y."/>
            <person name="Zhu H."/>
            <person name="Li J."/>
            <person name="Lin K."/>
            <person name="Jin W."/>
            <person name="Fei Z."/>
            <person name="Li G."/>
            <person name="Staub J."/>
            <person name="Kilian A."/>
            <person name="van der Vossen E.A."/>
            <person name="Wu Y."/>
            <person name="Guo J."/>
            <person name="He J."/>
            <person name="Jia Z."/>
            <person name="Ren Y."/>
            <person name="Tian G."/>
            <person name="Lu Y."/>
            <person name="Ruan J."/>
            <person name="Qian W."/>
            <person name="Wang M."/>
            <person name="Huang Q."/>
            <person name="Li B."/>
            <person name="Xuan Z."/>
            <person name="Cao J."/>
            <person name="Asan"/>
            <person name="Wu Z."/>
            <person name="Zhang J."/>
            <person name="Cai Q."/>
            <person name="Bai Y."/>
            <person name="Zhao B."/>
            <person name="Han Y."/>
            <person name="Li Y."/>
            <person name="Li X."/>
            <person name="Wang S."/>
            <person name="Shi Q."/>
            <person name="Liu S."/>
            <person name="Cho W.K."/>
            <person name="Kim J.Y."/>
            <person name="Xu Y."/>
            <person name="Heller-Uszynska K."/>
            <person name="Miao H."/>
            <person name="Cheng Z."/>
            <person name="Zhang S."/>
            <person name="Wu J."/>
            <person name="Yang Y."/>
            <person name="Kang H."/>
            <person name="Li M."/>
            <person name="Liang H."/>
            <person name="Ren X."/>
            <person name="Shi Z."/>
            <person name="Wen M."/>
            <person name="Jian M."/>
            <person name="Yang H."/>
            <person name="Zhang G."/>
            <person name="Yang Z."/>
            <person name="Chen R."/>
            <person name="Liu S."/>
            <person name="Li J."/>
            <person name="Ma L."/>
            <person name="Liu H."/>
            <person name="Zhou Y."/>
            <person name="Zhao J."/>
            <person name="Fang X."/>
            <person name="Li G."/>
            <person name="Fang L."/>
            <person name="Li Y."/>
            <person name="Liu D."/>
            <person name="Zheng H."/>
            <person name="Zhang Y."/>
            <person name="Qin N."/>
            <person name="Li Z."/>
            <person name="Yang G."/>
            <person name="Yang S."/>
            <person name="Bolund L."/>
            <person name="Kristiansen K."/>
            <person name="Zheng H."/>
            <person name="Li S."/>
            <person name="Zhang X."/>
            <person name="Yang H."/>
            <person name="Wang J."/>
            <person name="Sun R."/>
            <person name="Zhang B."/>
            <person name="Jiang S."/>
            <person name="Wang J."/>
            <person name="Du Y."/>
            <person name="Li S."/>
        </authorList>
    </citation>
    <scope>NUCLEOTIDE SEQUENCE [LARGE SCALE GENOMIC DNA]</scope>
    <source>
        <strain evidence="2">cv. 9930</strain>
    </source>
</reference>
<organism evidence="1 2">
    <name type="scientific">Cucumis sativus</name>
    <name type="common">Cucumber</name>
    <dbReference type="NCBI Taxonomy" id="3659"/>
    <lineage>
        <taxon>Eukaryota</taxon>
        <taxon>Viridiplantae</taxon>
        <taxon>Streptophyta</taxon>
        <taxon>Embryophyta</taxon>
        <taxon>Tracheophyta</taxon>
        <taxon>Spermatophyta</taxon>
        <taxon>Magnoliopsida</taxon>
        <taxon>eudicotyledons</taxon>
        <taxon>Gunneridae</taxon>
        <taxon>Pentapetalae</taxon>
        <taxon>rosids</taxon>
        <taxon>fabids</taxon>
        <taxon>Cucurbitales</taxon>
        <taxon>Cucurbitaceae</taxon>
        <taxon>Benincaseae</taxon>
        <taxon>Cucumis</taxon>
    </lineage>
</organism>
<dbReference type="Proteomes" id="UP000029981">
    <property type="component" value="Chromosome 3"/>
</dbReference>
<dbReference type="AlphaFoldDB" id="A0A0A0L9V2"/>
<keyword evidence="2" id="KW-1185">Reference proteome</keyword>
<gene>
    <name evidence="1" type="ORF">Csa_3G697960</name>
</gene>
<sequence>MIGPDEKLGQSPTVYGLEGCLSRHPPFLSTSKSRAHSFRSSSLPIKVSFNSLSFFPQISVFCTLLILNVPSSSWGV</sequence>
<accession>A0A0A0L9V2</accession>
<reference evidence="1 2" key="4">
    <citation type="journal article" date="2011" name="BMC Genomics">
        <title>RNA-Seq improves annotation of protein-coding genes in the cucumber genome.</title>
        <authorList>
            <person name="Li Z."/>
            <person name="Zhang Z."/>
            <person name="Yan P."/>
            <person name="Huang S."/>
            <person name="Fei Z."/>
            <person name="Lin K."/>
        </authorList>
    </citation>
    <scope>NUCLEOTIDE SEQUENCE [LARGE SCALE GENOMIC DNA]</scope>
    <source>
        <strain evidence="2">cv. 9930</strain>
    </source>
</reference>
<evidence type="ECO:0000313" key="2">
    <source>
        <dbReference type="Proteomes" id="UP000029981"/>
    </source>
</evidence>
<dbReference type="Gramene" id="KGN58603">
    <property type="protein sequence ID" value="KGN58603"/>
    <property type="gene ID" value="Csa_3G697960"/>
</dbReference>
<protein>
    <submittedName>
        <fullName evidence="1">Uncharacterized protein</fullName>
    </submittedName>
</protein>
<evidence type="ECO:0000313" key="1">
    <source>
        <dbReference type="EMBL" id="KGN58603.1"/>
    </source>
</evidence>
<dbReference type="EMBL" id="CM002924">
    <property type="protein sequence ID" value="KGN58603.1"/>
    <property type="molecule type" value="Genomic_DNA"/>
</dbReference>
<reference evidence="1 2" key="3">
    <citation type="journal article" date="2010" name="BMC Genomics">
        <title>Transcriptome sequencing and comparative analysis of cucumber flowers with different sex types.</title>
        <authorList>
            <person name="Guo S."/>
            <person name="Zheng Y."/>
            <person name="Joung J.G."/>
            <person name="Liu S."/>
            <person name="Zhang Z."/>
            <person name="Crasta O.R."/>
            <person name="Sobral B.W."/>
            <person name="Xu Y."/>
            <person name="Huang S."/>
            <person name="Fei Z."/>
        </authorList>
    </citation>
    <scope>NUCLEOTIDE SEQUENCE [LARGE SCALE GENOMIC DNA]</scope>
    <source>
        <strain evidence="2">cv. 9930</strain>
    </source>
</reference>